<dbReference type="NCBIfam" id="TIGR03464">
    <property type="entry name" value="HpnC"/>
    <property type="match status" value="1"/>
</dbReference>
<protein>
    <submittedName>
        <fullName evidence="1">Squalene synthase HpnC</fullName>
    </submittedName>
</protein>
<organism evidence="1 2">
    <name type="scientific">Alicyclobacillus cellulosilyticus</name>
    <dbReference type="NCBI Taxonomy" id="1003997"/>
    <lineage>
        <taxon>Bacteria</taxon>
        <taxon>Bacillati</taxon>
        <taxon>Bacillota</taxon>
        <taxon>Bacilli</taxon>
        <taxon>Bacillales</taxon>
        <taxon>Alicyclobacillaceae</taxon>
        <taxon>Alicyclobacillus</taxon>
    </lineage>
</organism>
<gene>
    <name evidence="1" type="ORF">GCM10010885_04840</name>
</gene>
<dbReference type="GO" id="GO:0004311">
    <property type="term" value="F:geranylgeranyl diphosphate synthase activity"/>
    <property type="evidence" value="ECO:0007669"/>
    <property type="project" value="InterPro"/>
</dbReference>
<name>A0A917K5L2_9BACL</name>
<sequence>MVWAWAVHKEGALLTRLEEAYQYCAQVTRHYENFQVVSRFVPRALRPHFCALYAYCRGVDDLGDEWQGDRLQALAEWERQLRLCFTGQPDALVFVALQDTIRRFDLPEEPFLRLIEANRRDQTVHRYHTWEELRDYCRCSADPVGRLVLALFGYRDEERQRLSDDICTALQLVNFLQDVGRDLEMGRIYLPLSDLAQFGTSVEELLHDYRRGRMNPRLRRCIAFECERAEALFRSGARLERMVPFRLSLQLRLYRLGGQAVLQALRRQGYDPFLRRPTVGPAAKAWLACRALFTIAPRR</sequence>
<reference evidence="1" key="2">
    <citation type="submission" date="2020-09" db="EMBL/GenBank/DDBJ databases">
        <authorList>
            <person name="Sun Q."/>
            <person name="Ohkuma M."/>
        </authorList>
    </citation>
    <scope>NUCLEOTIDE SEQUENCE</scope>
    <source>
        <strain evidence="1">JCM 18487</strain>
    </source>
</reference>
<accession>A0A917K5L2</accession>
<dbReference type="PANTHER" id="PTHR31480">
    <property type="entry name" value="BIFUNCTIONAL LYCOPENE CYCLASE/PHYTOENE SYNTHASE"/>
    <property type="match status" value="1"/>
</dbReference>
<dbReference type="InterPro" id="IPR002060">
    <property type="entry name" value="Squ/phyt_synthse"/>
</dbReference>
<dbReference type="InterPro" id="IPR044843">
    <property type="entry name" value="Trans_IPPS_bact-type"/>
</dbReference>
<dbReference type="SUPFAM" id="SSF48576">
    <property type="entry name" value="Terpenoid synthases"/>
    <property type="match status" value="1"/>
</dbReference>
<evidence type="ECO:0000313" key="1">
    <source>
        <dbReference type="EMBL" id="GGI98292.1"/>
    </source>
</evidence>
<dbReference type="Pfam" id="PF00494">
    <property type="entry name" value="SQS_PSY"/>
    <property type="match status" value="1"/>
</dbReference>
<dbReference type="InterPro" id="IPR008949">
    <property type="entry name" value="Isoprenoid_synthase_dom_sf"/>
</dbReference>
<dbReference type="SFLD" id="SFLDS00005">
    <property type="entry name" value="Isoprenoid_Synthase_Type_I"/>
    <property type="match status" value="1"/>
</dbReference>
<evidence type="ECO:0000313" key="2">
    <source>
        <dbReference type="Proteomes" id="UP000637695"/>
    </source>
</evidence>
<dbReference type="GO" id="GO:0051996">
    <property type="term" value="F:squalene synthase [NAD(P)H] activity"/>
    <property type="evidence" value="ECO:0007669"/>
    <property type="project" value="InterPro"/>
</dbReference>
<dbReference type="SFLD" id="SFLDG01018">
    <property type="entry name" value="Squalene/Phytoene_Synthase_Lik"/>
    <property type="match status" value="1"/>
</dbReference>
<dbReference type="RefSeq" id="WP_188880933.1">
    <property type="nucleotide sequence ID" value="NZ_BMOY01000004.1"/>
</dbReference>
<dbReference type="EMBL" id="BMOY01000004">
    <property type="protein sequence ID" value="GGI98292.1"/>
    <property type="molecule type" value="Genomic_DNA"/>
</dbReference>
<comment type="caution">
    <text evidence="1">The sequence shown here is derived from an EMBL/GenBank/DDBJ whole genome shotgun (WGS) entry which is preliminary data.</text>
</comment>
<dbReference type="Gene3D" id="1.10.600.10">
    <property type="entry name" value="Farnesyl Diphosphate Synthase"/>
    <property type="match status" value="1"/>
</dbReference>
<dbReference type="SFLD" id="SFLDG01212">
    <property type="entry name" value="Phytoene_synthase_like"/>
    <property type="match status" value="1"/>
</dbReference>
<proteinExistence type="predicted"/>
<dbReference type="InterPro" id="IPR033904">
    <property type="entry name" value="Trans_IPPS_HH"/>
</dbReference>
<reference evidence="1" key="1">
    <citation type="journal article" date="2014" name="Int. J. Syst. Evol. Microbiol.">
        <title>Complete genome sequence of Corynebacterium casei LMG S-19264T (=DSM 44701T), isolated from a smear-ripened cheese.</title>
        <authorList>
            <consortium name="US DOE Joint Genome Institute (JGI-PGF)"/>
            <person name="Walter F."/>
            <person name="Albersmeier A."/>
            <person name="Kalinowski J."/>
            <person name="Ruckert C."/>
        </authorList>
    </citation>
    <scope>NUCLEOTIDE SEQUENCE</scope>
    <source>
        <strain evidence="1">JCM 18487</strain>
    </source>
</reference>
<dbReference type="Proteomes" id="UP000637695">
    <property type="component" value="Unassembled WGS sequence"/>
</dbReference>
<dbReference type="GO" id="GO:0016114">
    <property type="term" value="P:terpenoid biosynthetic process"/>
    <property type="evidence" value="ECO:0007669"/>
    <property type="project" value="UniProtKB-ARBA"/>
</dbReference>
<keyword evidence="2" id="KW-1185">Reference proteome</keyword>
<dbReference type="AlphaFoldDB" id="A0A917K5L2"/>
<dbReference type="CDD" id="cd00683">
    <property type="entry name" value="Trans_IPPS_HH"/>
    <property type="match status" value="1"/>
</dbReference>
<dbReference type="InterPro" id="IPR017827">
    <property type="entry name" value="HSQ_synthase_HpnC"/>
</dbReference>